<feature type="coiled-coil region" evidence="2">
    <location>
        <begin position="112"/>
        <end position="139"/>
    </location>
</feature>
<keyword evidence="1 2" id="KW-0175">Coiled coil</keyword>
<proteinExistence type="predicted"/>
<dbReference type="Ensembl" id="ENSCINT00000033291.1">
    <property type="protein sequence ID" value="ENSCINP00000033723.1"/>
    <property type="gene ID" value="ENSCING00000018779.1"/>
</dbReference>
<evidence type="ECO:0000256" key="3">
    <source>
        <dbReference type="SAM" id="MobiDB-lite"/>
    </source>
</evidence>
<accession>H2XVN9</accession>
<evidence type="ECO:0000313" key="5">
    <source>
        <dbReference type="Ensembl" id="ENSCINP00000033723.1"/>
    </source>
</evidence>
<dbReference type="Pfam" id="PF15070">
    <property type="entry name" value="GOLGA2L5"/>
    <property type="match status" value="1"/>
</dbReference>
<name>H2XVN9_CIOIN</name>
<feature type="coiled-coil region" evidence="2">
    <location>
        <begin position="3"/>
        <end position="30"/>
    </location>
</feature>
<dbReference type="Proteomes" id="UP000008144">
    <property type="component" value="Chromosome 9"/>
</dbReference>
<protein>
    <submittedName>
        <fullName evidence="5">Golgin subfamily A member 2-like</fullName>
    </submittedName>
</protein>
<reference evidence="5" key="4">
    <citation type="submission" date="2025-09" db="UniProtKB">
        <authorList>
            <consortium name="Ensembl"/>
        </authorList>
    </citation>
    <scope>IDENTIFICATION</scope>
</reference>
<sequence>MTISRALTQNKNLKHQLEEMHETFVKLTNDKMELASRLSTYEYKENEMNEEIGKYKPYVGVLEQKLSAIQAEHVQLQNLFQQTQQQLQLKQQGTTDVNLSLREEVSTCNETITLLREQNDELKSKVVDLQQQNDNAALETSLSNKTNEQDIPQGGVMSLPQVLAERDFLANQIEEHKSEHLKLVNKLEQLKEEKSSTTSVNPKYEELARNMSLLQDRFASVMKGKVEAESRVEDLEHINLQLQNECDTIGEYITLYHNQRQILKQRHNEKDEYVSSMAHEREAMQKKLEKLQSLVLSLLNARGSLKTNLTSTPNRGNIHNSSDADVTTLDGSPYKPTFVDWPDMLEDEEMKQQHISRPDILPEDASLPPIHHAPTNNQHNVPGKLERLETGTTDNETTTANQIVDLIEQMQNPSFMNSDKAPRGFCLRYMGRYTAV</sequence>
<dbReference type="STRING" id="7719.ENSCINP00000033723"/>
<reference evidence="5" key="3">
    <citation type="submission" date="2025-08" db="UniProtKB">
        <authorList>
            <consortium name="Ensembl"/>
        </authorList>
    </citation>
    <scope>IDENTIFICATION</scope>
</reference>
<dbReference type="EMBL" id="EAAA01002882">
    <property type="status" value="NOT_ANNOTATED_CDS"/>
    <property type="molecule type" value="Genomic_DNA"/>
</dbReference>
<reference evidence="6" key="1">
    <citation type="journal article" date="2002" name="Science">
        <title>The draft genome of Ciona intestinalis: insights into chordate and vertebrate origins.</title>
        <authorList>
            <person name="Dehal P."/>
            <person name="Satou Y."/>
            <person name="Campbell R.K."/>
            <person name="Chapman J."/>
            <person name="Degnan B."/>
            <person name="De Tomaso A."/>
            <person name="Davidson B."/>
            <person name="Di Gregorio A."/>
            <person name="Gelpke M."/>
            <person name="Goodstein D.M."/>
            <person name="Harafuji N."/>
            <person name="Hastings K.E."/>
            <person name="Ho I."/>
            <person name="Hotta K."/>
            <person name="Huang W."/>
            <person name="Kawashima T."/>
            <person name="Lemaire P."/>
            <person name="Martinez D."/>
            <person name="Meinertzhagen I.A."/>
            <person name="Necula S."/>
            <person name="Nonaka M."/>
            <person name="Putnam N."/>
            <person name="Rash S."/>
            <person name="Saiga H."/>
            <person name="Satake M."/>
            <person name="Terry A."/>
            <person name="Yamada L."/>
            <person name="Wang H.G."/>
            <person name="Awazu S."/>
            <person name="Azumi K."/>
            <person name="Boore J."/>
            <person name="Branno M."/>
            <person name="Chin-Bow S."/>
            <person name="DeSantis R."/>
            <person name="Doyle S."/>
            <person name="Francino P."/>
            <person name="Keys D.N."/>
            <person name="Haga S."/>
            <person name="Hayashi H."/>
            <person name="Hino K."/>
            <person name="Imai K.S."/>
            <person name="Inaba K."/>
            <person name="Kano S."/>
            <person name="Kobayashi K."/>
            <person name="Kobayashi M."/>
            <person name="Lee B.I."/>
            <person name="Makabe K.W."/>
            <person name="Manohar C."/>
            <person name="Matassi G."/>
            <person name="Medina M."/>
            <person name="Mochizuki Y."/>
            <person name="Mount S."/>
            <person name="Morishita T."/>
            <person name="Miura S."/>
            <person name="Nakayama A."/>
            <person name="Nishizaka S."/>
            <person name="Nomoto H."/>
            <person name="Ohta F."/>
            <person name="Oishi K."/>
            <person name="Rigoutsos I."/>
            <person name="Sano M."/>
            <person name="Sasaki A."/>
            <person name="Sasakura Y."/>
            <person name="Shoguchi E."/>
            <person name="Shin-i T."/>
            <person name="Spagnuolo A."/>
            <person name="Stainier D."/>
            <person name="Suzuki M.M."/>
            <person name="Tassy O."/>
            <person name="Takatori N."/>
            <person name="Tokuoka M."/>
            <person name="Yagi K."/>
            <person name="Yoshizaki F."/>
            <person name="Wada S."/>
            <person name="Zhang C."/>
            <person name="Hyatt P.D."/>
            <person name="Larimer F."/>
            <person name="Detter C."/>
            <person name="Doggett N."/>
            <person name="Glavina T."/>
            <person name="Hawkins T."/>
            <person name="Richardson P."/>
            <person name="Lucas S."/>
            <person name="Kohara Y."/>
            <person name="Levine M."/>
            <person name="Satoh N."/>
            <person name="Rokhsar D.S."/>
        </authorList>
    </citation>
    <scope>NUCLEOTIDE SEQUENCE [LARGE SCALE GENOMIC DNA]</scope>
</reference>
<gene>
    <name evidence="5" type="primary">LOC100186275</name>
</gene>
<dbReference type="InParanoid" id="H2XVN9"/>
<dbReference type="PANTHER" id="PTHR10881:SF46">
    <property type="entry name" value="GOLGIN SUBFAMILY A MEMBER 2"/>
    <property type="match status" value="1"/>
</dbReference>
<evidence type="ECO:0000259" key="4">
    <source>
        <dbReference type="Pfam" id="PF15070"/>
    </source>
</evidence>
<dbReference type="HOGENOM" id="CLU_051188_0_0_1"/>
<feature type="coiled-coil region" evidence="2">
    <location>
        <begin position="274"/>
        <end position="301"/>
    </location>
</feature>
<feature type="compositionally biased region" description="Polar residues" evidence="3">
    <location>
        <begin position="307"/>
        <end position="325"/>
    </location>
</feature>
<feature type="domain" description="Golgin subfamily A conserved" evidence="4">
    <location>
        <begin position="72"/>
        <end position="304"/>
    </location>
</feature>
<dbReference type="GO" id="GO:0005794">
    <property type="term" value="C:Golgi apparatus"/>
    <property type="evidence" value="ECO:0007669"/>
    <property type="project" value="InterPro"/>
</dbReference>
<dbReference type="PANTHER" id="PTHR10881">
    <property type="entry name" value="GOLGIN SUBFAMILY A MEMBER-RELATED"/>
    <property type="match status" value="1"/>
</dbReference>
<organism evidence="5 6">
    <name type="scientific">Ciona intestinalis</name>
    <name type="common">Transparent sea squirt</name>
    <name type="synonym">Ascidia intestinalis</name>
    <dbReference type="NCBI Taxonomy" id="7719"/>
    <lineage>
        <taxon>Eukaryota</taxon>
        <taxon>Metazoa</taxon>
        <taxon>Chordata</taxon>
        <taxon>Tunicata</taxon>
        <taxon>Ascidiacea</taxon>
        <taxon>Phlebobranchia</taxon>
        <taxon>Cionidae</taxon>
        <taxon>Ciona</taxon>
    </lineage>
</organism>
<dbReference type="OMA" id="TCNETIT"/>
<evidence type="ECO:0000256" key="2">
    <source>
        <dbReference type="SAM" id="Coils"/>
    </source>
</evidence>
<evidence type="ECO:0000256" key="1">
    <source>
        <dbReference type="ARBA" id="ARBA00023054"/>
    </source>
</evidence>
<dbReference type="AlphaFoldDB" id="H2XVN9"/>
<dbReference type="InterPro" id="IPR043976">
    <property type="entry name" value="GOLGA_cons_dom"/>
</dbReference>
<evidence type="ECO:0000313" key="6">
    <source>
        <dbReference type="Proteomes" id="UP000008144"/>
    </source>
</evidence>
<reference evidence="5" key="2">
    <citation type="journal article" date="2008" name="Genome Biol.">
        <title>Improved genome assembly and evidence-based global gene model set for the chordate Ciona intestinalis: new insight into intron and operon populations.</title>
        <authorList>
            <person name="Satou Y."/>
            <person name="Mineta K."/>
            <person name="Ogasawara M."/>
            <person name="Sasakura Y."/>
            <person name="Shoguchi E."/>
            <person name="Ueno K."/>
            <person name="Yamada L."/>
            <person name="Matsumoto J."/>
            <person name="Wasserscheid J."/>
            <person name="Dewar K."/>
            <person name="Wiley G.B."/>
            <person name="Macmil S.L."/>
            <person name="Roe B.A."/>
            <person name="Zeller R.W."/>
            <person name="Hastings K.E."/>
            <person name="Lemaire P."/>
            <person name="Lindquist E."/>
            <person name="Endo T."/>
            <person name="Hotta K."/>
            <person name="Inaba K."/>
        </authorList>
    </citation>
    <scope>NUCLEOTIDE SEQUENCE [LARGE SCALE GENOMIC DNA]</scope>
    <source>
        <strain evidence="5">wild type</strain>
    </source>
</reference>
<dbReference type="InterPro" id="IPR024858">
    <property type="entry name" value="GOLGA"/>
</dbReference>
<feature type="region of interest" description="Disordered" evidence="3">
    <location>
        <begin position="307"/>
        <end position="331"/>
    </location>
</feature>
<keyword evidence="6" id="KW-1185">Reference proteome</keyword>
<dbReference type="GeneTree" id="ENSGT00530000062932"/>